<gene>
    <name evidence="1" type="ORF">VNO77_44701</name>
</gene>
<keyword evidence="2" id="KW-1185">Reference proteome</keyword>
<dbReference type="AlphaFoldDB" id="A0AAN9JWD8"/>
<accession>A0AAN9JWD8</accession>
<comment type="caution">
    <text evidence="1">The sequence shown here is derived from an EMBL/GenBank/DDBJ whole genome shotgun (WGS) entry which is preliminary data.</text>
</comment>
<evidence type="ECO:0000313" key="1">
    <source>
        <dbReference type="EMBL" id="KAK7306745.1"/>
    </source>
</evidence>
<dbReference type="Proteomes" id="UP001367508">
    <property type="component" value="Unassembled WGS sequence"/>
</dbReference>
<organism evidence="1 2">
    <name type="scientific">Canavalia gladiata</name>
    <name type="common">Sword bean</name>
    <name type="synonym">Dolichos gladiatus</name>
    <dbReference type="NCBI Taxonomy" id="3824"/>
    <lineage>
        <taxon>Eukaryota</taxon>
        <taxon>Viridiplantae</taxon>
        <taxon>Streptophyta</taxon>
        <taxon>Embryophyta</taxon>
        <taxon>Tracheophyta</taxon>
        <taxon>Spermatophyta</taxon>
        <taxon>Magnoliopsida</taxon>
        <taxon>eudicotyledons</taxon>
        <taxon>Gunneridae</taxon>
        <taxon>Pentapetalae</taxon>
        <taxon>rosids</taxon>
        <taxon>fabids</taxon>
        <taxon>Fabales</taxon>
        <taxon>Fabaceae</taxon>
        <taxon>Papilionoideae</taxon>
        <taxon>50 kb inversion clade</taxon>
        <taxon>NPAAA clade</taxon>
        <taxon>indigoferoid/millettioid clade</taxon>
        <taxon>Phaseoleae</taxon>
        <taxon>Canavalia</taxon>
    </lineage>
</organism>
<proteinExistence type="predicted"/>
<sequence>MLLIHKRHCCRPTLGVTIRTWSKPSTLYSFPDMDNKLAPPKICLLAALHNLQRLLILIHVRLRTNAGGISYGLDVSDINTLIYEYVVAKSVPISSALTPFAMVRVFLPRSTANDIPLVIVQEEAKKKTLERFS</sequence>
<protein>
    <submittedName>
        <fullName evidence="1">Uncharacterized protein</fullName>
    </submittedName>
</protein>
<dbReference type="EMBL" id="JAYMYQ010000011">
    <property type="protein sequence ID" value="KAK7306745.1"/>
    <property type="molecule type" value="Genomic_DNA"/>
</dbReference>
<reference evidence="1 2" key="1">
    <citation type="submission" date="2024-01" db="EMBL/GenBank/DDBJ databases">
        <title>The genomes of 5 underutilized Papilionoideae crops provide insights into root nodulation and disease resistanc.</title>
        <authorList>
            <person name="Jiang F."/>
        </authorList>
    </citation>
    <scope>NUCLEOTIDE SEQUENCE [LARGE SCALE GENOMIC DNA]</scope>
    <source>
        <strain evidence="1">LVBAO_FW01</strain>
        <tissue evidence="1">Leaves</tissue>
    </source>
</reference>
<evidence type="ECO:0000313" key="2">
    <source>
        <dbReference type="Proteomes" id="UP001367508"/>
    </source>
</evidence>
<name>A0AAN9JWD8_CANGL</name>